<feature type="region of interest" description="Disordered" evidence="1">
    <location>
        <begin position="1"/>
        <end position="23"/>
    </location>
</feature>
<name>A0ABS5TE95_9ACTN</name>
<dbReference type="EMBL" id="JAHBAY010000004">
    <property type="protein sequence ID" value="MBT0769395.1"/>
    <property type="molecule type" value="Genomic_DNA"/>
</dbReference>
<gene>
    <name evidence="2" type="ORF">KIH74_10725</name>
</gene>
<accession>A0ABS5TE95</accession>
<protein>
    <submittedName>
        <fullName evidence="2">Uncharacterized protein</fullName>
    </submittedName>
</protein>
<evidence type="ECO:0000313" key="2">
    <source>
        <dbReference type="EMBL" id="MBT0769395.1"/>
    </source>
</evidence>
<keyword evidence="3" id="KW-1185">Reference proteome</keyword>
<organism evidence="2 3">
    <name type="scientific">Kineosporia corallincola</name>
    <dbReference type="NCBI Taxonomy" id="2835133"/>
    <lineage>
        <taxon>Bacteria</taxon>
        <taxon>Bacillati</taxon>
        <taxon>Actinomycetota</taxon>
        <taxon>Actinomycetes</taxon>
        <taxon>Kineosporiales</taxon>
        <taxon>Kineosporiaceae</taxon>
        <taxon>Kineosporia</taxon>
    </lineage>
</organism>
<evidence type="ECO:0000256" key="1">
    <source>
        <dbReference type="SAM" id="MobiDB-lite"/>
    </source>
</evidence>
<dbReference type="Proteomes" id="UP001197247">
    <property type="component" value="Unassembled WGS sequence"/>
</dbReference>
<comment type="caution">
    <text evidence="2">The sequence shown here is derived from an EMBL/GenBank/DDBJ whole genome shotgun (WGS) entry which is preliminary data.</text>
</comment>
<reference evidence="2 3" key="1">
    <citation type="submission" date="2021-05" db="EMBL/GenBank/DDBJ databases">
        <title>Kineosporia and Streptomyces sp. nov. two new marine actinobacteria isolated from Coral.</title>
        <authorList>
            <person name="Buangrab K."/>
            <person name="Sutthacheep M."/>
            <person name="Yeemin T."/>
            <person name="Harunari E."/>
            <person name="Igarashi Y."/>
            <person name="Kanchanasin P."/>
            <person name="Tanasupawat S."/>
            <person name="Phongsopitanun W."/>
        </authorList>
    </citation>
    <scope>NUCLEOTIDE SEQUENCE [LARGE SCALE GENOMIC DNA]</scope>
    <source>
        <strain evidence="2 3">J2-2</strain>
    </source>
</reference>
<sequence>MIQPRVKLDPQTSLGQAERLREPLEDQLTSALRNAVEKVEDGYDGESVTEVEAQLREATKVGLHRDIAETYQPDGGQLRQVAATIVEND</sequence>
<dbReference type="RefSeq" id="WP_214155697.1">
    <property type="nucleotide sequence ID" value="NZ_JAHBAY010000004.1"/>
</dbReference>
<proteinExistence type="predicted"/>
<evidence type="ECO:0000313" key="3">
    <source>
        <dbReference type="Proteomes" id="UP001197247"/>
    </source>
</evidence>